<accession>A0ABV7DK63</accession>
<dbReference type="EMBL" id="JBHRSP010000026">
    <property type="protein sequence ID" value="MFC3074824.1"/>
    <property type="molecule type" value="Genomic_DNA"/>
</dbReference>
<keyword evidence="2" id="KW-1185">Reference proteome</keyword>
<dbReference type="SUPFAM" id="SSF56399">
    <property type="entry name" value="ADP-ribosylation"/>
    <property type="match status" value="1"/>
</dbReference>
<dbReference type="PANTHER" id="PTHR34129">
    <property type="entry name" value="BLR1139 PROTEIN"/>
    <property type="match status" value="1"/>
</dbReference>
<dbReference type="Gene3D" id="3.20.170.20">
    <property type="entry name" value="Protein of unknown function DUF952"/>
    <property type="match status" value="1"/>
</dbReference>
<dbReference type="PANTHER" id="PTHR34129:SF1">
    <property type="entry name" value="DUF952 DOMAIN-CONTAINING PROTEIN"/>
    <property type="match status" value="1"/>
</dbReference>
<name>A0ABV7DK63_9HYPH</name>
<sequence>MARIIYKIVPASLWRQAQAAGVFDGAPVDHADGFIHFSTAGQVSETAARHFAGQEGLLLVAVDGDALGEKLVYEPSRGGDLFPHLYAALPLSAVLWQKPLPLGPDGLHQFPELTA</sequence>
<dbReference type="InterPro" id="IPR009297">
    <property type="entry name" value="DUF952"/>
</dbReference>
<gene>
    <name evidence="1" type="ORF">ACFOHH_17065</name>
</gene>
<proteinExistence type="predicted"/>
<dbReference type="Proteomes" id="UP001595377">
    <property type="component" value="Unassembled WGS sequence"/>
</dbReference>
<dbReference type="Pfam" id="PF06108">
    <property type="entry name" value="DUF952"/>
    <property type="match status" value="1"/>
</dbReference>
<protein>
    <submittedName>
        <fullName evidence="1">DUF952 domain-containing protein</fullName>
    </submittedName>
</protein>
<organism evidence="1 2">
    <name type="scientific">Shinella pollutisoli</name>
    <dbReference type="NCBI Taxonomy" id="2250594"/>
    <lineage>
        <taxon>Bacteria</taxon>
        <taxon>Pseudomonadati</taxon>
        <taxon>Pseudomonadota</taxon>
        <taxon>Alphaproteobacteria</taxon>
        <taxon>Hyphomicrobiales</taxon>
        <taxon>Rhizobiaceae</taxon>
        <taxon>Shinella</taxon>
    </lineage>
</organism>
<comment type="caution">
    <text evidence="1">The sequence shown here is derived from an EMBL/GenBank/DDBJ whole genome shotgun (WGS) entry which is preliminary data.</text>
</comment>
<dbReference type="RefSeq" id="WP_257315175.1">
    <property type="nucleotide sequence ID" value="NZ_JANFDG010000010.1"/>
</dbReference>
<evidence type="ECO:0000313" key="2">
    <source>
        <dbReference type="Proteomes" id="UP001595377"/>
    </source>
</evidence>
<reference evidence="2" key="1">
    <citation type="journal article" date="2019" name="Int. J. Syst. Evol. Microbiol.">
        <title>The Global Catalogue of Microorganisms (GCM) 10K type strain sequencing project: providing services to taxonomists for standard genome sequencing and annotation.</title>
        <authorList>
            <consortium name="The Broad Institute Genomics Platform"/>
            <consortium name="The Broad Institute Genome Sequencing Center for Infectious Disease"/>
            <person name="Wu L."/>
            <person name="Ma J."/>
        </authorList>
    </citation>
    <scope>NUCLEOTIDE SEQUENCE [LARGE SCALE GENOMIC DNA]</scope>
    <source>
        <strain evidence="2">KCTC 52677</strain>
    </source>
</reference>
<evidence type="ECO:0000313" key="1">
    <source>
        <dbReference type="EMBL" id="MFC3074824.1"/>
    </source>
</evidence>